<keyword evidence="5" id="KW-1133">Transmembrane helix</keyword>
<sequence>MNNCLFNEDADGTYMLIMDNDMKPHPKVLLAGLSFIFSKGEAVDGGGLQCSDDISWTHVSYVQTPADSSRGRDGFDSGALAGSNAVFCRQAFDSIGGIQYGTPSEDAFTGNVVHTSGWDSVYFRKDFEGDAKDRIRLCGGAIPETVAPAMVQKKHWAKGSVQILLMQNEREVDPDWRPPRVPAPDPKPSLAFPRKMFFYDSVLYPFFRQQRRVAYAAGMAFVVVHYDDDNFEALQARVAGKDKSRANTGAGQKTSWIDITDVLFSFTLLFSQLVALIRFVEYVIAANSWNYVCAVFCDIFVTRQLYPMVKKRVPDVVFVQLWQVYYAGNLQVAQGIVTGTNDPAAATNRTHRIVSQRRGWCLVDEEQKETQDAMHAERR</sequence>
<evidence type="ECO:0000256" key="1">
    <source>
        <dbReference type="ARBA" id="ARBA00004141"/>
    </source>
</evidence>
<proteinExistence type="predicted"/>
<evidence type="ECO:0000256" key="6">
    <source>
        <dbReference type="ARBA" id="ARBA00023136"/>
    </source>
</evidence>
<reference evidence="7" key="1">
    <citation type="submission" date="2022-12" db="EMBL/GenBank/DDBJ databases">
        <authorList>
            <person name="Webb A."/>
        </authorList>
    </citation>
    <scope>NUCLEOTIDE SEQUENCE</scope>
    <source>
        <strain evidence="7">Hp1</strain>
    </source>
</reference>
<dbReference type="InterPro" id="IPR029044">
    <property type="entry name" value="Nucleotide-diphossugar_trans"/>
</dbReference>
<keyword evidence="2" id="KW-0328">Glycosyltransferase</keyword>
<gene>
    <name evidence="7" type="ORF">HBR001_LOCUS1991</name>
</gene>
<dbReference type="InterPro" id="IPR050321">
    <property type="entry name" value="Glycosyltr_2/OpgH_subfam"/>
</dbReference>
<keyword evidence="4" id="KW-0812">Transmembrane</keyword>
<dbReference type="GO" id="GO:0016757">
    <property type="term" value="F:glycosyltransferase activity"/>
    <property type="evidence" value="ECO:0007669"/>
    <property type="project" value="UniProtKB-KW"/>
</dbReference>
<evidence type="ECO:0000256" key="5">
    <source>
        <dbReference type="ARBA" id="ARBA00022989"/>
    </source>
</evidence>
<dbReference type="SUPFAM" id="SSF53448">
    <property type="entry name" value="Nucleotide-diphospho-sugar transferases"/>
    <property type="match status" value="1"/>
</dbReference>
<evidence type="ECO:0008006" key="9">
    <source>
        <dbReference type="Google" id="ProtNLM"/>
    </source>
</evidence>
<accession>A0AAV0TAN1</accession>
<dbReference type="GO" id="GO:0016020">
    <property type="term" value="C:membrane"/>
    <property type="evidence" value="ECO:0007669"/>
    <property type="project" value="UniProtKB-SubCell"/>
</dbReference>
<evidence type="ECO:0000313" key="8">
    <source>
        <dbReference type="Proteomes" id="UP001162031"/>
    </source>
</evidence>
<dbReference type="EMBL" id="CANTFL010000204">
    <property type="protein sequence ID" value="CAI5718347.1"/>
    <property type="molecule type" value="Genomic_DNA"/>
</dbReference>
<comment type="caution">
    <text evidence="7">The sequence shown here is derived from an EMBL/GenBank/DDBJ whole genome shotgun (WGS) entry which is preliminary data.</text>
</comment>
<evidence type="ECO:0000256" key="3">
    <source>
        <dbReference type="ARBA" id="ARBA00022679"/>
    </source>
</evidence>
<comment type="subcellular location">
    <subcellularLocation>
        <location evidence="1">Membrane</location>
        <topology evidence="1">Multi-pass membrane protein</topology>
    </subcellularLocation>
</comment>
<evidence type="ECO:0000313" key="7">
    <source>
        <dbReference type="EMBL" id="CAI5718347.1"/>
    </source>
</evidence>
<evidence type="ECO:0000256" key="4">
    <source>
        <dbReference type="ARBA" id="ARBA00022692"/>
    </source>
</evidence>
<dbReference type="PANTHER" id="PTHR43867:SF8">
    <property type="entry name" value="GLYCOSIDE HYDROLASE FAMILY 8"/>
    <property type="match status" value="1"/>
</dbReference>
<dbReference type="Proteomes" id="UP001162031">
    <property type="component" value="Unassembled WGS sequence"/>
</dbReference>
<keyword evidence="8" id="KW-1185">Reference proteome</keyword>
<name>A0AAV0TAN1_HYABA</name>
<evidence type="ECO:0000256" key="2">
    <source>
        <dbReference type="ARBA" id="ARBA00022676"/>
    </source>
</evidence>
<dbReference type="Gene3D" id="3.90.550.10">
    <property type="entry name" value="Spore Coat Polysaccharide Biosynthesis Protein SpsA, Chain A"/>
    <property type="match status" value="1"/>
</dbReference>
<keyword evidence="3" id="KW-0808">Transferase</keyword>
<organism evidence="7 8">
    <name type="scientific">Hyaloperonospora brassicae</name>
    <name type="common">Brassica downy mildew</name>
    <name type="synonym">Peronospora brassicae</name>
    <dbReference type="NCBI Taxonomy" id="162125"/>
    <lineage>
        <taxon>Eukaryota</taxon>
        <taxon>Sar</taxon>
        <taxon>Stramenopiles</taxon>
        <taxon>Oomycota</taxon>
        <taxon>Peronosporomycetes</taxon>
        <taxon>Peronosporales</taxon>
        <taxon>Peronosporaceae</taxon>
        <taxon>Hyaloperonospora</taxon>
    </lineage>
</organism>
<protein>
    <recommendedName>
        <fullName evidence="9">Glycosyltransferase 2-like domain-containing protein</fullName>
    </recommendedName>
</protein>
<dbReference type="PANTHER" id="PTHR43867">
    <property type="entry name" value="CELLULOSE SYNTHASE CATALYTIC SUBUNIT A [UDP-FORMING]"/>
    <property type="match status" value="1"/>
</dbReference>
<dbReference type="AlphaFoldDB" id="A0AAV0TAN1"/>
<keyword evidence="6" id="KW-0472">Membrane</keyword>